<comment type="similarity">
    <text evidence="1">Belongs to the F420H(2)-dependent quinone reductase family.</text>
</comment>
<sequence length="147" mass="16285">MSITGEYEPSAWKMSRDQVAGYEASGGRTHNTIVGKPVVIVTYRGHKTGLVRKTPVMRVEHDGAYAVVASIGGRPKNPQWYASIVADPHVMLQDGPEPRDYVAREVHGDEKALWWDRAVAAYPSYADYQKKTSREIPVFVLEAVDGA</sequence>
<dbReference type="InterPro" id="IPR012349">
    <property type="entry name" value="Split_barrel_FMN-bd"/>
</dbReference>
<comment type="catalytic activity">
    <reaction evidence="2">
        <text>oxidized coenzyme F420-(gamma-L-Glu)(n) + a quinol + H(+) = reduced coenzyme F420-(gamma-L-Glu)(n) + a quinone</text>
        <dbReference type="Rhea" id="RHEA:39663"/>
        <dbReference type="Rhea" id="RHEA-COMP:12939"/>
        <dbReference type="Rhea" id="RHEA-COMP:14378"/>
        <dbReference type="ChEBI" id="CHEBI:15378"/>
        <dbReference type="ChEBI" id="CHEBI:24646"/>
        <dbReference type="ChEBI" id="CHEBI:132124"/>
        <dbReference type="ChEBI" id="CHEBI:133980"/>
        <dbReference type="ChEBI" id="CHEBI:139511"/>
    </reaction>
</comment>
<dbReference type="EMBL" id="VDFQ02000001">
    <property type="protein sequence ID" value="KAA1425221.1"/>
    <property type="molecule type" value="Genomic_DNA"/>
</dbReference>
<organism evidence="3 4">
    <name type="scientific">Mumia zhuanghuii</name>
    <dbReference type="NCBI Taxonomy" id="2585211"/>
    <lineage>
        <taxon>Bacteria</taxon>
        <taxon>Bacillati</taxon>
        <taxon>Actinomycetota</taxon>
        <taxon>Actinomycetes</taxon>
        <taxon>Propionibacteriales</taxon>
        <taxon>Nocardioidaceae</taxon>
        <taxon>Mumia</taxon>
    </lineage>
</organism>
<evidence type="ECO:0000313" key="3">
    <source>
        <dbReference type="EMBL" id="KAA1425221.1"/>
    </source>
</evidence>
<dbReference type="PANTHER" id="PTHR39428">
    <property type="entry name" value="F420H(2)-DEPENDENT QUINONE REDUCTASE RV1261C"/>
    <property type="match status" value="1"/>
</dbReference>
<dbReference type="AlphaFoldDB" id="A0A5Q6S4X1"/>
<dbReference type="Gene3D" id="2.30.110.10">
    <property type="entry name" value="Electron Transport, Fmn-binding Protein, Chain A"/>
    <property type="match status" value="1"/>
</dbReference>
<protein>
    <submittedName>
        <fullName evidence="3">Nitroreductase family deazaflavin-dependent oxidoreductase</fullName>
    </submittedName>
</protein>
<dbReference type="GO" id="GO:0005886">
    <property type="term" value="C:plasma membrane"/>
    <property type="evidence" value="ECO:0007669"/>
    <property type="project" value="TreeGrafter"/>
</dbReference>
<dbReference type="OrthoDB" id="8225825at2"/>
<evidence type="ECO:0000313" key="4">
    <source>
        <dbReference type="Proteomes" id="UP000307768"/>
    </source>
</evidence>
<dbReference type="InterPro" id="IPR004378">
    <property type="entry name" value="F420H2_quin_Rdtase"/>
</dbReference>
<evidence type="ECO:0000256" key="1">
    <source>
        <dbReference type="ARBA" id="ARBA00008710"/>
    </source>
</evidence>
<dbReference type="NCBIfam" id="TIGR00026">
    <property type="entry name" value="hi_GC_TIGR00026"/>
    <property type="match status" value="1"/>
</dbReference>
<accession>A0A5Q6S4X1</accession>
<name>A0A5Q6S4X1_9ACTN</name>
<evidence type="ECO:0000256" key="2">
    <source>
        <dbReference type="ARBA" id="ARBA00049106"/>
    </source>
</evidence>
<dbReference type="GO" id="GO:0016491">
    <property type="term" value="F:oxidoreductase activity"/>
    <property type="evidence" value="ECO:0007669"/>
    <property type="project" value="InterPro"/>
</dbReference>
<dbReference type="Proteomes" id="UP000307768">
    <property type="component" value="Unassembled WGS sequence"/>
</dbReference>
<gene>
    <name evidence="3" type="ORF">FE697_004950</name>
</gene>
<proteinExistence type="inferred from homology"/>
<dbReference type="Pfam" id="PF04075">
    <property type="entry name" value="F420H2_quin_red"/>
    <property type="match status" value="1"/>
</dbReference>
<reference evidence="3 4" key="1">
    <citation type="submission" date="2019-09" db="EMBL/GenBank/DDBJ databases">
        <title>Mumia zhuanghuii sp. nov. isolated from the intestinal contents of plateau pika (Ochotona curzoniae) in the Qinghai-Tibet plateau of China.</title>
        <authorList>
            <person name="Tian Z."/>
        </authorList>
    </citation>
    <scope>NUCLEOTIDE SEQUENCE [LARGE SCALE GENOMIC DNA]</scope>
    <source>
        <strain evidence="4">350</strain>
    </source>
</reference>
<dbReference type="PANTHER" id="PTHR39428:SF3">
    <property type="entry name" value="DEAZAFLAVIN-DEPENDENT NITROREDUCTASE"/>
    <property type="match status" value="1"/>
</dbReference>
<dbReference type="RefSeq" id="WP_149768395.1">
    <property type="nucleotide sequence ID" value="NZ_VDFQ02000001.1"/>
</dbReference>
<dbReference type="GO" id="GO:0070967">
    <property type="term" value="F:coenzyme F420 binding"/>
    <property type="evidence" value="ECO:0007669"/>
    <property type="project" value="TreeGrafter"/>
</dbReference>
<comment type="caution">
    <text evidence="3">The sequence shown here is derived from an EMBL/GenBank/DDBJ whole genome shotgun (WGS) entry which is preliminary data.</text>
</comment>